<dbReference type="STRING" id="696281.Desru_0910"/>
<reference evidence="21" key="1">
    <citation type="submission" date="2011-05" db="EMBL/GenBank/DDBJ databases">
        <title>Complete sequence of Desulfotomaculum ruminis DSM 2154.</title>
        <authorList>
            <person name="Lucas S."/>
            <person name="Copeland A."/>
            <person name="Lapidus A."/>
            <person name="Cheng J.-F."/>
            <person name="Goodwin L."/>
            <person name="Pitluck S."/>
            <person name="Lu M."/>
            <person name="Detter J.C."/>
            <person name="Han C."/>
            <person name="Tapia R."/>
            <person name="Land M."/>
            <person name="Hauser L."/>
            <person name="Kyrpides N."/>
            <person name="Ivanova N."/>
            <person name="Mikhailova N."/>
            <person name="Pagani I."/>
            <person name="Stams A.J.M."/>
            <person name="Plugge C.M."/>
            <person name="Muyzer G."/>
            <person name="Kuever J."/>
            <person name="Parshina S.N."/>
            <person name="Ivanova A.E."/>
            <person name="Nazina T.N."/>
            <person name="Brambilla E."/>
            <person name="Spring S."/>
            <person name="Klenk H.-P."/>
            <person name="Woyke T."/>
        </authorList>
    </citation>
    <scope>NUCLEOTIDE SEQUENCE [LARGE SCALE GENOMIC DNA]</scope>
    <source>
        <strain evidence="21">ATCC 23193 / DSM 2154 / NCIB 8452 / DL</strain>
    </source>
</reference>
<evidence type="ECO:0000256" key="14">
    <source>
        <dbReference type="ARBA" id="ARBA00025228"/>
    </source>
</evidence>
<comment type="catalytic activity">
    <reaction evidence="17 19">
        <text>alpha-ribazole + adenosylcob(III)inamide-GDP = adenosylcob(III)alamin + GMP + H(+)</text>
        <dbReference type="Rhea" id="RHEA:16049"/>
        <dbReference type="ChEBI" id="CHEBI:10329"/>
        <dbReference type="ChEBI" id="CHEBI:15378"/>
        <dbReference type="ChEBI" id="CHEBI:18408"/>
        <dbReference type="ChEBI" id="CHEBI:58115"/>
        <dbReference type="ChEBI" id="CHEBI:60487"/>
        <dbReference type="EC" id="2.7.8.26"/>
    </reaction>
</comment>
<evidence type="ECO:0000256" key="13">
    <source>
        <dbReference type="ARBA" id="ARBA00023136"/>
    </source>
</evidence>
<comment type="catalytic activity">
    <reaction evidence="18 19">
        <text>alpha-ribazole 5'-phosphate + adenosylcob(III)inamide-GDP = adenosylcob(III)alamin 5'-phosphate + GMP + H(+)</text>
        <dbReference type="Rhea" id="RHEA:23560"/>
        <dbReference type="ChEBI" id="CHEBI:15378"/>
        <dbReference type="ChEBI" id="CHEBI:57918"/>
        <dbReference type="ChEBI" id="CHEBI:58115"/>
        <dbReference type="ChEBI" id="CHEBI:60487"/>
        <dbReference type="ChEBI" id="CHEBI:60493"/>
        <dbReference type="EC" id="2.7.8.26"/>
    </reaction>
</comment>
<evidence type="ECO:0000256" key="6">
    <source>
        <dbReference type="ARBA" id="ARBA00015850"/>
    </source>
</evidence>
<evidence type="ECO:0000256" key="19">
    <source>
        <dbReference type="HAMAP-Rule" id="MF_00719"/>
    </source>
</evidence>
<evidence type="ECO:0000256" key="1">
    <source>
        <dbReference type="ARBA" id="ARBA00001946"/>
    </source>
</evidence>
<keyword evidence="21" id="KW-1185">Reference proteome</keyword>
<evidence type="ECO:0000256" key="18">
    <source>
        <dbReference type="ARBA" id="ARBA00049504"/>
    </source>
</evidence>
<dbReference type="Pfam" id="PF02654">
    <property type="entry name" value="CobS"/>
    <property type="match status" value="1"/>
</dbReference>
<dbReference type="EC" id="2.7.8.26" evidence="5 19"/>
<keyword evidence="10 19" id="KW-0812">Transmembrane</keyword>
<evidence type="ECO:0000256" key="5">
    <source>
        <dbReference type="ARBA" id="ARBA00013200"/>
    </source>
</evidence>
<dbReference type="InterPro" id="IPR003805">
    <property type="entry name" value="CobS"/>
</dbReference>
<keyword evidence="13 19" id="KW-0472">Membrane</keyword>
<dbReference type="HOGENOM" id="CLU_057426_3_1_9"/>
<evidence type="ECO:0000256" key="17">
    <source>
        <dbReference type="ARBA" id="ARBA00048623"/>
    </source>
</evidence>
<dbReference type="HAMAP" id="MF_00719">
    <property type="entry name" value="CobS"/>
    <property type="match status" value="1"/>
</dbReference>
<comment type="similarity">
    <text evidence="4 19">Belongs to the CobS family.</text>
</comment>
<evidence type="ECO:0000256" key="11">
    <source>
        <dbReference type="ARBA" id="ARBA00022842"/>
    </source>
</evidence>
<comment type="cofactor">
    <cofactor evidence="1 19">
        <name>Mg(2+)</name>
        <dbReference type="ChEBI" id="CHEBI:18420"/>
    </cofactor>
</comment>
<dbReference type="RefSeq" id="WP_013840957.1">
    <property type="nucleotide sequence ID" value="NC_015589.1"/>
</dbReference>
<name>F6DJX2_DESRL</name>
<comment type="subcellular location">
    <subcellularLocation>
        <location evidence="2 19">Cell membrane</location>
        <topology evidence="2 19">Multi-pass membrane protein</topology>
    </subcellularLocation>
</comment>
<organism evidence="20 21">
    <name type="scientific">Desulforamulus ruminis (strain ATCC 23193 / DSM 2154 / NCIMB 8452 / DL)</name>
    <name type="common">Desulfotomaculum ruminis</name>
    <dbReference type="NCBI Taxonomy" id="696281"/>
    <lineage>
        <taxon>Bacteria</taxon>
        <taxon>Bacillati</taxon>
        <taxon>Bacillota</taxon>
        <taxon>Clostridia</taxon>
        <taxon>Eubacteriales</taxon>
        <taxon>Peptococcaceae</taxon>
        <taxon>Desulforamulus</taxon>
    </lineage>
</organism>
<dbReference type="GO" id="GO:0051073">
    <property type="term" value="F:adenosylcobinamide-GDP ribazoletransferase activity"/>
    <property type="evidence" value="ECO:0007669"/>
    <property type="project" value="UniProtKB-UniRule"/>
</dbReference>
<evidence type="ECO:0000256" key="10">
    <source>
        <dbReference type="ARBA" id="ARBA00022692"/>
    </source>
</evidence>
<feature type="transmembrane region" description="Helical" evidence="19">
    <location>
        <begin position="136"/>
        <end position="157"/>
    </location>
</feature>
<keyword evidence="12 19" id="KW-1133">Transmembrane helix</keyword>
<dbReference type="eggNOG" id="COG0368">
    <property type="taxonomic scope" value="Bacteria"/>
</dbReference>
<evidence type="ECO:0000256" key="16">
    <source>
        <dbReference type="ARBA" id="ARBA00032853"/>
    </source>
</evidence>
<keyword evidence="9 19" id="KW-0808">Transferase</keyword>
<dbReference type="EMBL" id="CP002780">
    <property type="protein sequence ID" value="AEG59186.1"/>
    <property type="molecule type" value="Genomic_DNA"/>
</dbReference>
<dbReference type="GO" id="GO:0009236">
    <property type="term" value="P:cobalamin biosynthetic process"/>
    <property type="evidence" value="ECO:0007669"/>
    <property type="project" value="UniProtKB-UniRule"/>
</dbReference>
<evidence type="ECO:0000256" key="3">
    <source>
        <dbReference type="ARBA" id="ARBA00004663"/>
    </source>
</evidence>
<proteinExistence type="inferred from homology"/>
<dbReference type="PANTHER" id="PTHR34148">
    <property type="entry name" value="ADENOSYLCOBINAMIDE-GDP RIBAZOLETRANSFERASE"/>
    <property type="match status" value="1"/>
</dbReference>
<evidence type="ECO:0000313" key="21">
    <source>
        <dbReference type="Proteomes" id="UP000009234"/>
    </source>
</evidence>
<feature type="transmembrane region" description="Helical" evidence="19">
    <location>
        <begin position="106"/>
        <end position="124"/>
    </location>
</feature>
<evidence type="ECO:0000256" key="12">
    <source>
        <dbReference type="ARBA" id="ARBA00022989"/>
    </source>
</evidence>
<comment type="function">
    <text evidence="14 19">Joins adenosylcobinamide-GDP and alpha-ribazole to generate adenosylcobalamin (Ado-cobalamin). Also synthesizes adenosylcobalamin 5'-phosphate from adenosylcobinamide-GDP and alpha-ribazole 5'-phosphate.</text>
</comment>
<evidence type="ECO:0000313" key="20">
    <source>
        <dbReference type="EMBL" id="AEG59186.1"/>
    </source>
</evidence>
<dbReference type="OrthoDB" id="9794626at2"/>
<keyword evidence="8 19" id="KW-0169">Cobalamin biosynthesis</keyword>
<evidence type="ECO:0000256" key="8">
    <source>
        <dbReference type="ARBA" id="ARBA00022573"/>
    </source>
</evidence>
<sequence>MLKSLRLAISFLTIFPVYQERAESQELGRSVSYYPLVGLLLGALVAGLCYGLHRLGLTLAGDGLVVVALVVLTGGLHMDGLMDTADGLFSGRNLEQKLAIMKDSRVGAMGVMAFATVLLLKTVFLYELSMGLKLTALILAPAAGRWAMVYGIIRFPYARQEGLGGSLAQAGRCQLAVASLILLAAALWLAGPAGLGIAAFVLLGTLATTRFISKCIGGMTGDTYGATGELIEVWTILIILIGQQTAFL</sequence>
<evidence type="ECO:0000256" key="7">
    <source>
        <dbReference type="ARBA" id="ARBA00022475"/>
    </source>
</evidence>
<dbReference type="Proteomes" id="UP000009234">
    <property type="component" value="Chromosome"/>
</dbReference>
<keyword evidence="11 19" id="KW-0460">Magnesium</keyword>
<evidence type="ECO:0000256" key="4">
    <source>
        <dbReference type="ARBA" id="ARBA00010561"/>
    </source>
</evidence>
<dbReference type="AlphaFoldDB" id="F6DJX2"/>
<dbReference type="KEGG" id="dru:Desru_0910"/>
<evidence type="ECO:0000256" key="2">
    <source>
        <dbReference type="ARBA" id="ARBA00004651"/>
    </source>
</evidence>
<feature type="transmembrane region" description="Helical" evidence="19">
    <location>
        <begin position="59"/>
        <end position="78"/>
    </location>
</feature>
<keyword evidence="7 19" id="KW-1003">Cell membrane</keyword>
<reference evidence="20 21" key="2">
    <citation type="journal article" date="2012" name="Stand. Genomic Sci.">
        <title>Complete genome sequence of the sulfate-reducing firmicute Desulfotomaculum ruminis type strain (DL(T)).</title>
        <authorList>
            <person name="Spring S."/>
            <person name="Visser M."/>
            <person name="Lu M."/>
            <person name="Copeland A."/>
            <person name="Lapidus A."/>
            <person name="Lucas S."/>
            <person name="Cheng J.F."/>
            <person name="Han C."/>
            <person name="Tapia R."/>
            <person name="Goodwin L.A."/>
            <person name="Pitluck S."/>
            <person name="Ivanova N."/>
            <person name="Land M."/>
            <person name="Hauser L."/>
            <person name="Larimer F."/>
            <person name="Rohde M."/>
            <person name="Goker M."/>
            <person name="Detter J.C."/>
            <person name="Kyrpides N.C."/>
            <person name="Woyke T."/>
            <person name="Schaap P.J."/>
            <person name="Plugge C.M."/>
            <person name="Muyzer G."/>
            <person name="Kuever J."/>
            <person name="Pereira I.A."/>
            <person name="Parshina S.N."/>
            <person name="Bernier-Latmani R."/>
            <person name="Stams A.J."/>
            <person name="Klenk H.P."/>
        </authorList>
    </citation>
    <scope>NUCLEOTIDE SEQUENCE [LARGE SCALE GENOMIC DNA]</scope>
    <source>
        <strain evidence="21">ATCC 23193 / DSM 2154 / NCIB 8452 / DL</strain>
    </source>
</reference>
<dbReference type="GO" id="GO:0008818">
    <property type="term" value="F:cobalamin 5'-phosphate synthase activity"/>
    <property type="evidence" value="ECO:0007669"/>
    <property type="project" value="UniProtKB-UniRule"/>
</dbReference>
<accession>F6DJX2</accession>
<dbReference type="PANTHER" id="PTHR34148:SF1">
    <property type="entry name" value="ADENOSYLCOBINAMIDE-GDP RIBAZOLETRANSFERASE"/>
    <property type="match status" value="1"/>
</dbReference>
<feature type="transmembrane region" description="Helical" evidence="19">
    <location>
        <begin position="177"/>
        <end position="204"/>
    </location>
</feature>
<comment type="pathway">
    <text evidence="3 19">Cofactor biosynthesis; adenosylcobalamin biosynthesis; adenosylcobalamin from cob(II)yrinate a,c-diamide: step 7/7.</text>
</comment>
<dbReference type="UniPathway" id="UPA00148">
    <property type="reaction ID" value="UER00238"/>
</dbReference>
<protein>
    <recommendedName>
        <fullName evidence="6 19">Adenosylcobinamide-GDP ribazoletransferase</fullName>
        <ecNumber evidence="5 19">2.7.8.26</ecNumber>
    </recommendedName>
    <alternativeName>
        <fullName evidence="16 19">Cobalamin synthase</fullName>
    </alternativeName>
    <alternativeName>
        <fullName evidence="15 19">Cobalamin-5'-phosphate synthase</fullName>
    </alternativeName>
</protein>
<gene>
    <name evidence="19" type="primary">cobS</name>
    <name evidence="20" type="ordered locus">Desru_0910</name>
</gene>
<dbReference type="NCBIfam" id="TIGR00317">
    <property type="entry name" value="cobS"/>
    <property type="match status" value="1"/>
</dbReference>
<evidence type="ECO:0000256" key="9">
    <source>
        <dbReference type="ARBA" id="ARBA00022679"/>
    </source>
</evidence>
<feature type="transmembrane region" description="Helical" evidence="19">
    <location>
        <begin position="32"/>
        <end position="52"/>
    </location>
</feature>
<evidence type="ECO:0000256" key="15">
    <source>
        <dbReference type="ARBA" id="ARBA00032605"/>
    </source>
</evidence>
<dbReference type="GO" id="GO:0005886">
    <property type="term" value="C:plasma membrane"/>
    <property type="evidence" value="ECO:0007669"/>
    <property type="project" value="UniProtKB-SubCell"/>
</dbReference>